<dbReference type="EMBL" id="BAABHB010000013">
    <property type="protein sequence ID" value="GAA4415878.1"/>
    <property type="molecule type" value="Genomic_DNA"/>
</dbReference>
<organism evidence="1 2">
    <name type="scientific">Nibrella viscosa</name>
    <dbReference type="NCBI Taxonomy" id="1084524"/>
    <lineage>
        <taxon>Bacteria</taxon>
        <taxon>Pseudomonadati</taxon>
        <taxon>Bacteroidota</taxon>
        <taxon>Cytophagia</taxon>
        <taxon>Cytophagales</taxon>
        <taxon>Spirosomataceae</taxon>
        <taxon>Nibrella</taxon>
    </lineage>
</organism>
<comment type="caution">
    <text evidence="1">The sequence shown here is derived from an EMBL/GenBank/DDBJ whole genome shotgun (WGS) entry which is preliminary data.</text>
</comment>
<keyword evidence="2" id="KW-1185">Reference proteome</keyword>
<name>A0ABP8KU57_9BACT</name>
<reference evidence="2" key="1">
    <citation type="journal article" date="2019" name="Int. J. Syst. Evol. Microbiol.">
        <title>The Global Catalogue of Microorganisms (GCM) 10K type strain sequencing project: providing services to taxonomists for standard genome sequencing and annotation.</title>
        <authorList>
            <consortium name="The Broad Institute Genomics Platform"/>
            <consortium name="The Broad Institute Genome Sequencing Center for Infectious Disease"/>
            <person name="Wu L."/>
            <person name="Ma J."/>
        </authorList>
    </citation>
    <scope>NUCLEOTIDE SEQUENCE [LARGE SCALE GENOMIC DNA]</scope>
    <source>
        <strain evidence="2">JCM 17925</strain>
    </source>
</reference>
<protein>
    <submittedName>
        <fullName evidence="1">Uncharacterized protein</fullName>
    </submittedName>
</protein>
<evidence type="ECO:0000313" key="2">
    <source>
        <dbReference type="Proteomes" id="UP001500936"/>
    </source>
</evidence>
<sequence length="60" mass="6681">MKTQITLPVALVIKRTTNILLNVEKPMDKLFAGCLSNQSDAAIWIDYADRQYGCGDGIYC</sequence>
<proteinExistence type="predicted"/>
<evidence type="ECO:0000313" key="1">
    <source>
        <dbReference type="EMBL" id="GAA4415878.1"/>
    </source>
</evidence>
<accession>A0ABP8KU57</accession>
<dbReference type="Proteomes" id="UP001500936">
    <property type="component" value="Unassembled WGS sequence"/>
</dbReference>
<gene>
    <name evidence="1" type="ORF">GCM10023187_46790</name>
</gene>